<dbReference type="Pfam" id="PF05478">
    <property type="entry name" value="Prominin"/>
    <property type="match status" value="1"/>
</dbReference>
<evidence type="ECO:0000313" key="8">
    <source>
        <dbReference type="EMBL" id="VDP94639.1"/>
    </source>
</evidence>
<comment type="subcellular location">
    <subcellularLocation>
        <location evidence="1">Membrane</location>
        <topology evidence="1">Multi-pass membrane protein</topology>
    </subcellularLocation>
</comment>
<evidence type="ECO:0000256" key="3">
    <source>
        <dbReference type="ARBA" id="ARBA00022692"/>
    </source>
</evidence>
<comment type="similarity">
    <text evidence="2">Belongs to the prominin family.</text>
</comment>
<reference evidence="8 9" key="2">
    <citation type="submission" date="2018-11" db="EMBL/GenBank/DDBJ databases">
        <authorList>
            <consortium name="Pathogen Informatics"/>
        </authorList>
    </citation>
    <scope>NUCLEOTIDE SEQUENCE [LARGE SCALE GENOMIC DNA]</scope>
    <source>
        <strain evidence="8 9">Egypt</strain>
    </source>
</reference>
<dbReference type="GO" id="GO:0016020">
    <property type="term" value="C:membrane"/>
    <property type="evidence" value="ECO:0007669"/>
    <property type="project" value="UniProtKB-SubCell"/>
</dbReference>
<accession>A0A183BDR4</accession>
<evidence type="ECO:0000256" key="7">
    <source>
        <dbReference type="SAM" id="Phobius"/>
    </source>
</evidence>
<evidence type="ECO:0000313" key="10">
    <source>
        <dbReference type="WBParaSite" id="ECPE_0001739401-mRNA-1"/>
    </source>
</evidence>
<dbReference type="PANTHER" id="PTHR22730">
    <property type="entry name" value="PROMININ PROM PROTEIN"/>
    <property type="match status" value="1"/>
</dbReference>
<keyword evidence="5 7" id="KW-0472">Membrane</keyword>
<keyword evidence="9" id="KW-1185">Reference proteome</keyword>
<dbReference type="EMBL" id="UZAN01068821">
    <property type="protein sequence ID" value="VDP94639.1"/>
    <property type="molecule type" value="Genomic_DNA"/>
</dbReference>
<evidence type="ECO:0000256" key="1">
    <source>
        <dbReference type="ARBA" id="ARBA00004141"/>
    </source>
</evidence>
<gene>
    <name evidence="8" type="ORF">ECPE_LOCUS17349</name>
</gene>
<sequence>MSIKTSSVDVDDRKQRFIGIVDGALQDFQSEFIRRSNADQVITPVVNLQTTVTNFAPSSDNVNFLDDFNNSLVRLTQELSSNRTKLVETLDPNCPLDKHIKCVQLMQEAQKSLQVRYTLDQFQTVDLSMLIEQLERHRNDFQSLTDLNNTLQTLAGVITKAIEIFHGGIALLCIPVLIFLLFYLGLCFGTCGHRPYEQTGVCIRGVGANLLYAGIGFVFLFSTILMFVCVFLFLAGGHSQTELCRYLTGHMPDGPRKLDDYLHESVQYMIKQVRREARLN</sequence>
<name>A0A183BDR4_9TREM</name>
<dbReference type="OrthoDB" id="6229420at2759"/>
<dbReference type="WBParaSite" id="ECPE_0001739401-mRNA-1">
    <property type="protein sequence ID" value="ECPE_0001739401-mRNA-1"/>
    <property type="gene ID" value="ECPE_0001739401"/>
</dbReference>
<feature type="transmembrane region" description="Helical" evidence="7">
    <location>
        <begin position="164"/>
        <end position="189"/>
    </location>
</feature>
<dbReference type="Proteomes" id="UP000272942">
    <property type="component" value="Unassembled WGS sequence"/>
</dbReference>
<dbReference type="PANTHER" id="PTHR22730:SF1">
    <property type="entry name" value="PROMININ-LIKE PROTEIN"/>
    <property type="match status" value="1"/>
</dbReference>
<reference evidence="10" key="1">
    <citation type="submission" date="2016-06" db="UniProtKB">
        <authorList>
            <consortium name="WormBaseParasite"/>
        </authorList>
    </citation>
    <scope>IDENTIFICATION</scope>
</reference>
<keyword evidence="3 7" id="KW-0812">Transmembrane</keyword>
<evidence type="ECO:0000256" key="6">
    <source>
        <dbReference type="ARBA" id="ARBA00023180"/>
    </source>
</evidence>
<evidence type="ECO:0000256" key="5">
    <source>
        <dbReference type="ARBA" id="ARBA00023136"/>
    </source>
</evidence>
<protein>
    <submittedName>
        <fullName evidence="10">Protein tweety homolog</fullName>
    </submittedName>
</protein>
<evidence type="ECO:0000256" key="2">
    <source>
        <dbReference type="ARBA" id="ARBA00006058"/>
    </source>
</evidence>
<evidence type="ECO:0000313" key="9">
    <source>
        <dbReference type="Proteomes" id="UP000272942"/>
    </source>
</evidence>
<dbReference type="AlphaFoldDB" id="A0A183BDR4"/>
<keyword evidence="6" id="KW-0325">Glycoprotein</keyword>
<proteinExistence type="inferred from homology"/>
<feature type="transmembrane region" description="Helical" evidence="7">
    <location>
        <begin position="210"/>
        <end position="235"/>
    </location>
</feature>
<evidence type="ECO:0000256" key="4">
    <source>
        <dbReference type="ARBA" id="ARBA00022989"/>
    </source>
</evidence>
<organism evidence="10">
    <name type="scientific">Echinostoma caproni</name>
    <dbReference type="NCBI Taxonomy" id="27848"/>
    <lineage>
        <taxon>Eukaryota</taxon>
        <taxon>Metazoa</taxon>
        <taxon>Spiralia</taxon>
        <taxon>Lophotrochozoa</taxon>
        <taxon>Platyhelminthes</taxon>
        <taxon>Trematoda</taxon>
        <taxon>Digenea</taxon>
        <taxon>Plagiorchiida</taxon>
        <taxon>Echinostomata</taxon>
        <taxon>Echinostomatoidea</taxon>
        <taxon>Echinostomatidae</taxon>
        <taxon>Echinostoma</taxon>
    </lineage>
</organism>
<keyword evidence="4 7" id="KW-1133">Transmembrane helix</keyword>
<dbReference type="InterPro" id="IPR008795">
    <property type="entry name" value="Prominin"/>
</dbReference>